<dbReference type="Gene3D" id="3.30.70.890">
    <property type="entry name" value="GHMP kinase, C-terminal domain"/>
    <property type="match status" value="1"/>
</dbReference>
<keyword evidence="5 10" id="KW-0547">Nucleotide-binding</keyword>
<comment type="caution">
    <text evidence="13">The sequence shown here is derived from an EMBL/GenBank/DDBJ whole genome shotgun (WGS) entry which is preliminary data.</text>
</comment>
<dbReference type="Gene3D" id="3.30.230.10">
    <property type="match status" value="1"/>
</dbReference>
<dbReference type="HAMAP" id="MF_00061">
    <property type="entry name" value="IspE"/>
    <property type="match status" value="1"/>
</dbReference>
<dbReference type="InterPro" id="IPR004424">
    <property type="entry name" value="IspE"/>
</dbReference>
<keyword evidence="4 10" id="KW-0808">Transferase</keyword>
<sequence length="324" mass="32529">MSRAAGYGLAGAGTGPLETLGAAKINLHLHVTGRRDDGYHLLDSLVVFADIGDRVVVDPWPLPAGAETVFRLTGRFAADLACTMPADNLAMRAAAALAGRVNRPLPRMIALDKRLPVASGIGGGSADAAAVLRLLSGAWGVPRPVVMDVAGQLGADVAMCVAACPARIAGVGEVVTPLGHPTARLLGGMGLVLANPLMPLSTPAVFKARAASGAVASAPASLPDTGDLPQLLAALADATNDLAPPARVLLPVIADVETALAALPGACFTRMSGSGATCFALFASPDAAKAASVRLAAARPSWWVAAGRVLAVAPEIRETPSASS</sequence>
<dbReference type="InterPro" id="IPR036554">
    <property type="entry name" value="GHMP_kinase_C_sf"/>
</dbReference>
<evidence type="ECO:0000256" key="3">
    <source>
        <dbReference type="ARBA" id="ARBA00017473"/>
    </source>
</evidence>
<dbReference type="InterPro" id="IPR013750">
    <property type="entry name" value="GHMP_kinase_C_dom"/>
</dbReference>
<feature type="binding site" evidence="10">
    <location>
        <begin position="116"/>
        <end position="126"/>
    </location>
    <ligand>
        <name>ATP</name>
        <dbReference type="ChEBI" id="CHEBI:30616"/>
    </ligand>
</feature>
<dbReference type="EC" id="2.7.1.148" evidence="2 10"/>
<gene>
    <name evidence="10 13" type="primary">ispE</name>
    <name evidence="13" type="ORF">GCM10011505_01440</name>
</gene>
<dbReference type="RefSeq" id="WP_188574034.1">
    <property type="nucleotide sequence ID" value="NZ_BMDZ01000001.1"/>
</dbReference>
<feature type="active site" evidence="10">
    <location>
        <position position="156"/>
    </location>
</feature>
<dbReference type="Pfam" id="PF08544">
    <property type="entry name" value="GHMP_kinases_C"/>
    <property type="match status" value="1"/>
</dbReference>
<evidence type="ECO:0000259" key="11">
    <source>
        <dbReference type="Pfam" id="PF00288"/>
    </source>
</evidence>
<proteinExistence type="inferred from homology"/>
<comment type="function">
    <text evidence="10">Catalyzes the phosphorylation of the position 2 hydroxy group of 4-diphosphocytidyl-2C-methyl-D-erythritol.</text>
</comment>
<evidence type="ECO:0000256" key="9">
    <source>
        <dbReference type="ARBA" id="ARBA00032554"/>
    </source>
</evidence>
<evidence type="ECO:0000313" key="14">
    <source>
        <dbReference type="Proteomes" id="UP000603352"/>
    </source>
</evidence>
<dbReference type="NCBIfam" id="NF011202">
    <property type="entry name" value="PRK14608.1"/>
    <property type="match status" value="1"/>
</dbReference>
<feature type="domain" description="GHMP kinase N-terminal" evidence="11">
    <location>
        <begin position="88"/>
        <end position="161"/>
    </location>
</feature>
<feature type="domain" description="GHMP kinase C-terminal" evidence="12">
    <location>
        <begin position="230"/>
        <end position="296"/>
    </location>
</feature>
<keyword evidence="6 10" id="KW-0418">Kinase</keyword>
<dbReference type="SUPFAM" id="SSF55060">
    <property type="entry name" value="GHMP Kinase, C-terminal domain"/>
    <property type="match status" value="1"/>
</dbReference>
<accession>A0ABQ1I8F4</accession>
<evidence type="ECO:0000259" key="12">
    <source>
        <dbReference type="Pfam" id="PF08544"/>
    </source>
</evidence>
<keyword evidence="8 10" id="KW-0414">Isoprene biosynthesis</keyword>
<dbReference type="PIRSF" id="PIRSF010376">
    <property type="entry name" value="IspE"/>
    <property type="match status" value="1"/>
</dbReference>
<evidence type="ECO:0000256" key="7">
    <source>
        <dbReference type="ARBA" id="ARBA00022840"/>
    </source>
</evidence>
<dbReference type="InterPro" id="IPR014721">
    <property type="entry name" value="Ribsml_uS5_D2-typ_fold_subgr"/>
</dbReference>
<evidence type="ECO:0000256" key="10">
    <source>
        <dbReference type="HAMAP-Rule" id="MF_00061"/>
    </source>
</evidence>
<dbReference type="GO" id="GO:0016301">
    <property type="term" value="F:kinase activity"/>
    <property type="evidence" value="ECO:0007669"/>
    <property type="project" value="UniProtKB-KW"/>
</dbReference>
<comment type="similarity">
    <text evidence="1 10">Belongs to the GHMP kinase family. IspE subfamily.</text>
</comment>
<dbReference type="InterPro" id="IPR006204">
    <property type="entry name" value="GHMP_kinase_N_dom"/>
</dbReference>
<keyword evidence="14" id="KW-1185">Reference proteome</keyword>
<keyword evidence="7 10" id="KW-0067">ATP-binding</keyword>
<dbReference type="PANTHER" id="PTHR43527">
    <property type="entry name" value="4-DIPHOSPHOCYTIDYL-2-C-METHYL-D-ERYTHRITOL KINASE, CHLOROPLASTIC"/>
    <property type="match status" value="1"/>
</dbReference>
<comment type="pathway">
    <text evidence="10">Isoprenoid biosynthesis; isopentenyl diphosphate biosynthesis via DXP pathway; isopentenyl diphosphate from 1-deoxy-D-xylulose 5-phosphate: step 3/6.</text>
</comment>
<dbReference type="PANTHER" id="PTHR43527:SF2">
    <property type="entry name" value="4-DIPHOSPHOCYTIDYL-2-C-METHYL-D-ERYTHRITOL KINASE, CHLOROPLASTIC"/>
    <property type="match status" value="1"/>
</dbReference>
<protein>
    <recommendedName>
        <fullName evidence="3 10">4-diphosphocytidyl-2-C-methyl-D-erythritol kinase</fullName>
        <shortName evidence="10">CMK</shortName>
        <ecNumber evidence="2 10">2.7.1.148</ecNumber>
    </recommendedName>
    <alternativeName>
        <fullName evidence="9 10">4-(cytidine-5'-diphospho)-2-C-methyl-D-erythritol kinase</fullName>
    </alternativeName>
</protein>
<name>A0ABQ1I8F4_9PROT</name>
<evidence type="ECO:0000256" key="5">
    <source>
        <dbReference type="ARBA" id="ARBA00022741"/>
    </source>
</evidence>
<dbReference type="SUPFAM" id="SSF54211">
    <property type="entry name" value="Ribosomal protein S5 domain 2-like"/>
    <property type="match status" value="1"/>
</dbReference>
<dbReference type="Pfam" id="PF00288">
    <property type="entry name" value="GHMP_kinases_N"/>
    <property type="match status" value="1"/>
</dbReference>
<evidence type="ECO:0000256" key="6">
    <source>
        <dbReference type="ARBA" id="ARBA00022777"/>
    </source>
</evidence>
<comment type="catalytic activity">
    <reaction evidence="10">
        <text>4-CDP-2-C-methyl-D-erythritol + ATP = 4-CDP-2-C-methyl-D-erythritol 2-phosphate + ADP + H(+)</text>
        <dbReference type="Rhea" id="RHEA:18437"/>
        <dbReference type="ChEBI" id="CHEBI:15378"/>
        <dbReference type="ChEBI" id="CHEBI:30616"/>
        <dbReference type="ChEBI" id="CHEBI:57823"/>
        <dbReference type="ChEBI" id="CHEBI:57919"/>
        <dbReference type="ChEBI" id="CHEBI:456216"/>
        <dbReference type="EC" id="2.7.1.148"/>
    </reaction>
</comment>
<evidence type="ECO:0000256" key="8">
    <source>
        <dbReference type="ARBA" id="ARBA00023229"/>
    </source>
</evidence>
<dbReference type="Proteomes" id="UP000603352">
    <property type="component" value="Unassembled WGS sequence"/>
</dbReference>
<reference evidence="14" key="1">
    <citation type="journal article" date="2019" name="Int. J. Syst. Evol. Microbiol.">
        <title>The Global Catalogue of Microorganisms (GCM) 10K type strain sequencing project: providing services to taxonomists for standard genome sequencing and annotation.</title>
        <authorList>
            <consortium name="The Broad Institute Genomics Platform"/>
            <consortium name="The Broad Institute Genome Sequencing Center for Infectious Disease"/>
            <person name="Wu L."/>
            <person name="Ma J."/>
        </authorList>
    </citation>
    <scope>NUCLEOTIDE SEQUENCE [LARGE SCALE GENOMIC DNA]</scope>
    <source>
        <strain evidence="14">CGMCC 1.10188</strain>
    </source>
</reference>
<dbReference type="InterPro" id="IPR020568">
    <property type="entry name" value="Ribosomal_Su5_D2-typ_SF"/>
</dbReference>
<dbReference type="EMBL" id="BMDZ01000001">
    <property type="protein sequence ID" value="GGB23922.1"/>
    <property type="molecule type" value="Genomic_DNA"/>
</dbReference>
<organism evidence="13 14">
    <name type="scientific">Tistrella bauzanensis</name>
    <dbReference type="NCBI Taxonomy" id="657419"/>
    <lineage>
        <taxon>Bacteria</taxon>
        <taxon>Pseudomonadati</taxon>
        <taxon>Pseudomonadota</taxon>
        <taxon>Alphaproteobacteria</taxon>
        <taxon>Geminicoccales</taxon>
        <taxon>Geminicoccaceae</taxon>
        <taxon>Tistrella</taxon>
    </lineage>
</organism>
<evidence type="ECO:0000313" key="13">
    <source>
        <dbReference type="EMBL" id="GGB23922.1"/>
    </source>
</evidence>
<evidence type="ECO:0000256" key="2">
    <source>
        <dbReference type="ARBA" id="ARBA00012052"/>
    </source>
</evidence>
<evidence type="ECO:0000256" key="4">
    <source>
        <dbReference type="ARBA" id="ARBA00022679"/>
    </source>
</evidence>
<feature type="active site" evidence="10">
    <location>
        <position position="24"/>
    </location>
</feature>
<evidence type="ECO:0000256" key="1">
    <source>
        <dbReference type="ARBA" id="ARBA00009684"/>
    </source>
</evidence>